<accession>A0A498RDM1</accession>
<organism evidence="10 11">
    <name type="scientific">Lucifera butyrica</name>
    <dbReference type="NCBI Taxonomy" id="1351585"/>
    <lineage>
        <taxon>Bacteria</taxon>
        <taxon>Bacillati</taxon>
        <taxon>Bacillota</taxon>
        <taxon>Negativicutes</taxon>
        <taxon>Veillonellales</taxon>
        <taxon>Veillonellaceae</taxon>
        <taxon>Lucifera</taxon>
    </lineage>
</organism>
<keyword evidence="4 7" id="KW-0238">DNA-binding</keyword>
<dbReference type="EMBL" id="UPPP01000127">
    <property type="protein sequence ID" value="VBB09594.1"/>
    <property type="molecule type" value="Genomic_DNA"/>
</dbReference>
<reference evidence="10 11" key="1">
    <citation type="submission" date="2018-06" db="EMBL/GenBank/DDBJ databases">
        <authorList>
            <person name="Strepis N."/>
        </authorList>
    </citation>
    <scope>NUCLEOTIDE SEQUENCE [LARGE SCALE GENOMIC DNA]</scope>
    <source>
        <strain evidence="10">LUCI</strain>
    </source>
</reference>
<evidence type="ECO:0000256" key="6">
    <source>
        <dbReference type="PROSITE-ProRule" id="PRU00169"/>
    </source>
</evidence>
<dbReference type="OrthoDB" id="25887at2"/>
<keyword evidence="11" id="KW-1185">Reference proteome</keyword>
<dbReference type="GO" id="GO:0000976">
    <property type="term" value="F:transcription cis-regulatory region binding"/>
    <property type="evidence" value="ECO:0007669"/>
    <property type="project" value="TreeGrafter"/>
</dbReference>
<feature type="domain" description="OmpR/PhoB-type" evidence="9">
    <location>
        <begin position="125"/>
        <end position="223"/>
    </location>
</feature>
<dbReference type="PROSITE" id="PS51755">
    <property type="entry name" value="OMPR_PHOB"/>
    <property type="match status" value="1"/>
</dbReference>
<dbReference type="SMART" id="SM00862">
    <property type="entry name" value="Trans_reg_C"/>
    <property type="match status" value="1"/>
</dbReference>
<keyword evidence="2" id="KW-0902">Two-component regulatory system</keyword>
<dbReference type="InterPro" id="IPR016032">
    <property type="entry name" value="Sig_transdc_resp-reg_C-effctor"/>
</dbReference>
<evidence type="ECO:0000256" key="4">
    <source>
        <dbReference type="ARBA" id="ARBA00023125"/>
    </source>
</evidence>
<dbReference type="Pfam" id="PF00072">
    <property type="entry name" value="Response_reg"/>
    <property type="match status" value="1"/>
</dbReference>
<evidence type="ECO:0000313" key="11">
    <source>
        <dbReference type="Proteomes" id="UP000277811"/>
    </source>
</evidence>
<evidence type="ECO:0000259" key="8">
    <source>
        <dbReference type="PROSITE" id="PS50110"/>
    </source>
</evidence>
<dbReference type="InterPro" id="IPR001789">
    <property type="entry name" value="Sig_transdc_resp-reg_receiver"/>
</dbReference>
<keyword evidence="3" id="KW-0805">Transcription regulation</keyword>
<dbReference type="AlphaFoldDB" id="A0A498RDM1"/>
<evidence type="ECO:0000256" key="1">
    <source>
        <dbReference type="ARBA" id="ARBA00022553"/>
    </source>
</evidence>
<dbReference type="SUPFAM" id="SSF52172">
    <property type="entry name" value="CheY-like"/>
    <property type="match status" value="1"/>
</dbReference>
<dbReference type="GO" id="GO:0032993">
    <property type="term" value="C:protein-DNA complex"/>
    <property type="evidence" value="ECO:0007669"/>
    <property type="project" value="TreeGrafter"/>
</dbReference>
<dbReference type="Gene3D" id="6.10.250.690">
    <property type="match status" value="1"/>
</dbReference>
<dbReference type="Gene3D" id="1.10.10.10">
    <property type="entry name" value="Winged helix-like DNA-binding domain superfamily/Winged helix DNA-binding domain"/>
    <property type="match status" value="1"/>
</dbReference>
<dbReference type="SMART" id="SM00448">
    <property type="entry name" value="REC"/>
    <property type="match status" value="1"/>
</dbReference>
<dbReference type="InterPro" id="IPR039420">
    <property type="entry name" value="WalR-like"/>
</dbReference>
<dbReference type="InterPro" id="IPR001867">
    <property type="entry name" value="OmpR/PhoB-type_DNA-bd"/>
</dbReference>
<evidence type="ECO:0000256" key="2">
    <source>
        <dbReference type="ARBA" id="ARBA00023012"/>
    </source>
</evidence>
<feature type="modified residue" description="4-aspartylphosphate" evidence="6">
    <location>
        <position position="51"/>
    </location>
</feature>
<dbReference type="Pfam" id="PF00486">
    <property type="entry name" value="Trans_reg_C"/>
    <property type="match status" value="1"/>
</dbReference>
<evidence type="ECO:0000256" key="3">
    <source>
        <dbReference type="ARBA" id="ARBA00023015"/>
    </source>
</evidence>
<dbReference type="CDD" id="cd00383">
    <property type="entry name" value="trans_reg_C"/>
    <property type="match status" value="1"/>
</dbReference>
<protein>
    <submittedName>
        <fullName evidence="10">Transcriptional regulatory protein c terminal</fullName>
    </submittedName>
</protein>
<dbReference type="Proteomes" id="UP000277811">
    <property type="component" value="Unassembled WGS sequence"/>
</dbReference>
<evidence type="ECO:0000256" key="5">
    <source>
        <dbReference type="ARBA" id="ARBA00023163"/>
    </source>
</evidence>
<sequence>MRVLMAEDDKRLGNLVYQMLKRHDMSIDWVQSGDDALELTKKDAYDVIILDWMMPEKSGLQVCRELRQEHYSGGILMLTAKDTVDDLEVGLASGADDYIVKPFEFRVLMARIRSVARRSNVPYKEEKITVKDLELNSWTKIARRGNRSIQLTNREFQLLELLMHNCGQILPKDVIMDRIWGLENDVSSNNLEALVRLLRKKVDLPGEAQLIHNIRSVGYKMEGKDACRDS</sequence>
<gene>
    <name evidence="10" type="ORF">LUCI_4889</name>
</gene>
<dbReference type="PANTHER" id="PTHR48111">
    <property type="entry name" value="REGULATOR OF RPOS"/>
    <property type="match status" value="1"/>
</dbReference>
<evidence type="ECO:0000256" key="7">
    <source>
        <dbReference type="PROSITE-ProRule" id="PRU01091"/>
    </source>
</evidence>
<dbReference type="Gene3D" id="3.40.50.2300">
    <property type="match status" value="1"/>
</dbReference>
<dbReference type="SUPFAM" id="SSF46894">
    <property type="entry name" value="C-terminal effector domain of the bipartite response regulators"/>
    <property type="match status" value="1"/>
</dbReference>
<evidence type="ECO:0000259" key="9">
    <source>
        <dbReference type="PROSITE" id="PS51755"/>
    </source>
</evidence>
<dbReference type="PANTHER" id="PTHR48111:SF22">
    <property type="entry name" value="REGULATOR OF RPOS"/>
    <property type="match status" value="1"/>
</dbReference>
<dbReference type="PROSITE" id="PS50110">
    <property type="entry name" value="RESPONSE_REGULATORY"/>
    <property type="match status" value="1"/>
</dbReference>
<feature type="domain" description="Response regulatory" evidence="8">
    <location>
        <begin position="2"/>
        <end position="116"/>
    </location>
</feature>
<feature type="DNA-binding region" description="OmpR/PhoB-type" evidence="7">
    <location>
        <begin position="125"/>
        <end position="223"/>
    </location>
</feature>
<name>A0A498RDM1_9FIRM</name>
<dbReference type="GO" id="GO:0000156">
    <property type="term" value="F:phosphorelay response regulator activity"/>
    <property type="evidence" value="ECO:0007669"/>
    <property type="project" value="TreeGrafter"/>
</dbReference>
<evidence type="ECO:0000313" key="10">
    <source>
        <dbReference type="EMBL" id="VBB09594.1"/>
    </source>
</evidence>
<dbReference type="GO" id="GO:0005829">
    <property type="term" value="C:cytosol"/>
    <property type="evidence" value="ECO:0007669"/>
    <property type="project" value="TreeGrafter"/>
</dbReference>
<proteinExistence type="predicted"/>
<dbReference type="InterPro" id="IPR036388">
    <property type="entry name" value="WH-like_DNA-bd_sf"/>
</dbReference>
<dbReference type="RefSeq" id="WP_122630369.1">
    <property type="nucleotide sequence ID" value="NZ_UPPP01000127.1"/>
</dbReference>
<keyword evidence="5" id="KW-0804">Transcription</keyword>
<dbReference type="GO" id="GO:0006355">
    <property type="term" value="P:regulation of DNA-templated transcription"/>
    <property type="evidence" value="ECO:0007669"/>
    <property type="project" value="InterPro"/>
</dbReference>
<dbReference type="InterPro" id="IPR011006">
    <property type="entry name" value="CheY-like_superfamily"/>
</dbReference>
<keyword evidence="1 6" id="KW-0597">Phosphoprotein</keyword>